<dbReference type="EMBL" id="CP127162">
    <property type="protein sequence ID" value="WIV20270.1"/>
    <property type="molecule type" value="Genomic_DNA"/>
</dbReference>
<proteinExistence type="predicted"/>
<keyword evidence="1" id="KW-0472">Membrane</keyword>
<name>A0ABY8X4A4_9BACL</name>
<evidence type="ECO:0000256" key="1">
    <source>
        <dbReference type="SAM" id="Phobius"/>
    </source>
</evidence>
<keyword evidence="1" id="KW-0812">Transmembrane</keyword>
<dbReference type="Proteomes" id="UP001236415">
    <property type="component" value="Chromosome"/>
</dbReference>
<organism evidence="2 3">
    <name type="scientific">Paenibacillus polygoni</name>
    <dbReference type="NCBI Taxonomy" id="3050112"/>
    <lineage>
        <taxon>Bacteria</taxon>
        <taxon>Bacillati</taxon>
        <taxon>Bacillota</taxon>
        <taxon>Bacilli</taxon>
        <taxon>Bacillales</taxon>
        <taxon>Paenibacillaceae</taxon>
        <taxon>Paenibacillus</taxon>
    </lineage>
</organism>
<evidence type="ECO:0000313" key="2">
    <source>
        <dbReference type="EMBL" id="WIV20270.1"/>
    </source>
</evidence>
<dbReference type="RefSeq" id="WP_285747063.1">
    <property type="nucleotide sequence ID" value="NZ_CP127162.1"/>
</dbReference>
<gene>
    <name evidence="2" type="ORF">QPK24_06135</name>
</gene>
<evidence type="ECO:0000313" key="3">
    <source>
        <dbReference type="Proteomes" id="UP001236415"/>
    </source>
</evidence>
<reference evidence="2 3" key="1">
    <citation type="submission" date="2023-06" db="EMBL/GenBank/DDBJ databases">
        <title>Paenibacillus polygonum sp. nov., an endophytic bacterium, isolated from Polygonum lapathifolium L. in Nanji Wetland National Nature Reserve, South of Poyang Lake, Jiangxi Province, China.</title>
        <authorList>
            <person name="Yu Z."/>
        </authorList>
    </citation>
    <scope>NUCLEOTIDE SEQUENCE [LARGE SCALE GENOMIC DNA]</scope>
    <source>
        <strain evidence="2 3">C31</strain>
    </source>
</reference>
<accession>A0ABY8X4A4</accession>
<keyword evidence="3" id="KW-1185">Reference proteome</keyword>
<keyword evidence="1" id="KW-1133">Transmembrane helix</keyword>
<sequence>MYKKIGLSILIIGVALITFIVISIYPQTIHLHAQGIKYRLGAEHIGDEKSIAIDMNGTVYTSLTGNKRFVGTISIEGEEIPVPENQRQLEINLGKDLSGVMLYQYNEDEGIGHFLYGTIFVNRSFREVTITVMDQYSAEGNQGGNWSGGDGLMISVPASDRAEALRISNRLMKDYLDGYILH</sequence>
<protein>
    <submittedName>
        <fullName evidence="2">Uncharacterized protein</fullName>
    </submittedName>
</protein>
<feature type="transmembrane region" description="Helical" evidence="1">
    <location>
        <begin position="7"/>
        <end position="25"/>
    </location>
</feature>